<dbReference type="Gene3D" id="3.40.50.300">
    <property type="entry name" value="P-loop containing nucleotide triphosphate hydrolases"/>
    <property type="match status" value="1"/>
</dbReference>
<name>A0ABU1AK04_9BACT</name>
<proteinExistence type="predicted"/>
<evidence type="ECO:0008006" key="3">
    <source>
        <dbReference type="Google" id="ProtNLM"/>
    </source>
</evidence>
<comment type="caution">
    <text evidence="1">The sequence shown here is derived from an EMBL/GenBank/DDBJ whole genome shotgun (WGS) entry which is preliminary data.</text>
</comment>
<protein>
    <recommendedName>
        <fullName evidence="3">ATP-binding protein</fullName>
    </recommendedName>
</protein>
<reference evidence="1 2" key="1">
    <citation type="submission" date="2023-04" db="EMBL/GenBank/DDBJ databases">
        <title>A novel bacteria isolated from coastal sediment.</title>
        <authorList>
            <person name="Liu X.-J."/>
            <person name="Du Z.-J."/>
        </authorList>
    </citation>
    <scope>NUCLEOTIDE SEQUENCE [LARGE SCALE GENOMIC DNA]</scope>
    <source>
        <strain evidence="1 2">SDUM461004</strain>
    </source>
</reference>
<gene>
    <name evidence="1" type="ORF">QEH59_12000</name>
</gene>
<dbReference type="SUPFAM" id="SSF52540">
    <property type="entry name" value="P-loop containing nucleoside triphosphate hydrolases"/>
    <property type="match status" value="1"/>
</dbReference>
<evidence type="ECO:0000313" key="1">
    <source>
        <dbReference type="EMBL" id="MDQ8195152.1"/>
    </source>
</evidence>
<evidence type="ECO:0000313" key="2">
    <source>
        <dbReference type="Proteomes" id="UP001243717"/>
    </source>
</evidence>
<organism evidence="1 2">
    <name type="scientific">Thalassobacterium sedimentorum</name>
    <dbReference type="NCBI Taxonomy" id="3041258"/>
    <lineage>
        <taxon>Bacteria</taxon>
        <taxon>Pseudomonadati</taxon>
        <taxon>Verrucomicrobiota</taxon>
        <taxon>Opitutia</taxon>
        <taxon>Puniceicoccales</taxon>
        <taxon>Coraliomargaritaceae</taxon>
        <taxon>Thalassobacterium</taxon>
    </lineage>
</organism>
<dbReference type="InterPro" id="IPR027417">
    <property type="entry name" value="P-loop_NTPase"/>
</dbReference>
<dbReference type="Proteomes" id="UP001243717">
    <property type="component" value="Unassembled WGS sequence"/>
</dbReference>
<keyword evidence="2" id="KW-1185">Reference proteome</keyword>
<sequence length="221" mass="25395">MCDRSAYVNIFNFKRRGPKVLGGPDSIERLYVVAGPPACGKSTFLKAVARHLDIQTMPEPWHALLNAPVSMDMAELPKYHGQALGDVVLHVDLMQPFHCNKYFDAKQLETSFAAEGYRSWEALRYLHCARHLHVLTLFLPREELFRRFMLRSQLQQRRVLPFHMVAMYGDSTGNASCLRALYNAWNQYVSDFVGALHCGLDVSTDSYRYCPEFNEAFILDR</sequence>
<accession>A0ABU1AK04</accession>
<dbReference type="EMBL" id="JARXIC010000018">
    <property type="protein sequence ID" value="MDQ8195152.1"/>
    <property type="molecule type" value="Genomic_DNA"/>
</dbReference>